<feature type="region of interest" description="Disordered" evidence="2">
    <location>
        <begin position="368"/>
        <end position="397"/>
    </location>
</feature>
<keyword evidence="4" id="KW-1185">Reference proteome</keyword>
<evidence type="ECO:0000313" key="3">
    <source>
        <dbReference type="Ensembl" id="ENSCPGP00000019621.1"/>
    </source>
</evidence>
<evidence type="ECO:0008006" key="5">
    <source>
        <dbReference type="Google" id="ProtNLM"/>
    </source>
</evidence>
<dbReference type="PANTHER" id="PTHR28660">
    <property type="entry name" value="COILED-COIL DOMAIN-CONTAINING PROTEIN 73"/>
    <property type="match status" value="1"/>
</dbReference>
<dbReference type="AlphaFoldDB" id="A0A8C3K8H4"/>
<reference evidence="3" key="1">
    <citation type="submission" date="2025-08" db="UniProtKB">
        <authorList>
            <consortium name="Ensembl"/>
        </authorList>
    </citation>
    <scope>IDENTIFICATION</scope>
</reference>
<dbReference type="InterPro" id="IPR031650">
    <property type="entry name" value="CCDC73"/>
</dbReference>
<feature type="coiled-coil region" evidence="1">
    <location>
        <begin position="14"/>
        <end position="41"/>
    </location>
</feature>
<feature type="compositionally biased region" description="Polar residues" evidence="2">
    <location>
        <begin position="636"/>
        <end position="652"/>
    </location>
</feature>
<name>A0A8C3K8H4_9CHAR</name>
<keyword evidence="1" id="KW-0175">Coiled coil</keyword>
<dbReference type="Ensembl" id="ENSCPGT00000021480.1">
    <property type="protein sequence ID" value="ENSCPGP00000019621.1"/>
    <property type="gene ID" value="ENSCPGG00000013745.1"/>
</dbReference>
<accession>A0A8C3K8H4</accession>
<feature type="compositionally biased region" description="Basic and acidic residues" evidence="2">
    <location>
        <begin position="368"/>
        <end position="387"/>
    </location>
</feature>
<organism evidence="3 4">
    <name type="scientific">Calidris pygmaea</name>
    <name type="common">Spoon-billed sandpiper</name>
    <dbReference type="NCBI Taxonomy" id="425635"/>
    <lineage>
        <taxon>Eukaryota</taxon>
        <taxon>Metazoa</taxon>
        <taxon>Chordata</taxon>
        <taxon>Craniata</taxon>
        <taxon>Vertebrata</taxon>
        <taxon>Euteleostomi</taxon>
        <taxon>Archelosauria</taxon>
        <taxon>Archosauria</taxon>
        <taxon>Dinosauria</taxon>
        <taxon>Saurischia</taxon>
        <taxon>Theropoda</taxon>
        <taxon>Coelurosauria</taxon>
        <taxon>Aves</taxon>
        <taxon>Neognathae</taxon>
        <taxon>Neoaves</taxon>
        <taxon>Charadriiformes</taxon>
        <taxon>Scolopacidae</taxon>
        <taxon>Calidris</taxon>
    </lineage>
</organism>
<dbReference type="Proteomes" id="UP000694419">
    <property type="component" value="Unplaced"/>
</dbReference>
<feature type="region of interest" description="Disordered" evidence="2">
    <location>
        <begin position="628"/>
        <end position="661"/>
    </location>
</feature>
<evidence type="ECO:0000313" key="4">
    <source>
        <dbReference type="Proteomes" id="UP000694419"/>
    </source>
</evidence>
<evidence type="ECO:0000256" key="2">
    <source>
        <dbReference type="SAM" id="MobiDB-lite"/>
    </source>
</evidence>
<dbReference type="Pfam" id="PF15818">
    <property type="entry name" value="CCDC73"/>
    <property type="match status" value="2"/>
</dbReference>
<reference evidence="3" key="2">
    <citation type="submission" date="2025-09" db="UniProtKB">
        <authorList>
            <consortium name="Ensembl"/>
        </authorList>
    </citation>
    <scope>IDENTIFICATION</scope>
</reference>
<evidence type="ECO:0000256" key="1">
    <source>
        <dbReference type="SAM" id="Coils"/>
    </source>
</evidence>
<proteinExistence type="predicted"/>
<dbReference type="PANTHER" id="PTHR28660:SF1">
    <property type="entry name" value="COILED-COIL DOMAIN-CONTAINING PROTEIN 73"/>
    <property type="match status" value="1"/>
</dbReference>
<sequence>LFQHIKTYTLERDNELQREKAKENEEKFLNLQNEHEKALRTWKKDVVKHYLTSGLSITNYRIYLLLTDLQVLENSFKGEINVASPYEEKQREASPRNTLCTDTYLITQGQTSEIPDTECKEAENLGTTHRMVLEKKNANLEPKLQESGEPLAAGHTQKRKVFSDSTDTVGVCKKKASEEIDSSKQELCNTTDESICIKGDKKSNTIQHNRSVLTFEAPKSESAAVLCTEKNPVCERSTDNHRAKELSFGFLSYTEENSQTECQKRSLLDSDNYIGNGLHKTEQNLLNLSDLHKVPFKQTHVDAEERNYDDNARNIKRDGALRSTGVPATDAQNLPTVYCDNASGDDATKEHSDNVSLLGTFNLCPPKIERGANVDDMRSRQTGKDSAEQTGDDTNTCTLNADDISPVKADGLEIIARKKTPTDRISTDKLIPCKKVNGDIQIPAIKNGRSLEINNSTNNTLLKEKKDSLNSTAPGRKFAEDDLKESCSLPMRTSGNVVNISGRSSFDLSTSDKKAEKTAVYLNFLDLSSCSRVNQMRGHDPRTSASKEPSLLKEKLPCLVENAKVISRTQCQNLSENIYIRETGQGSTSFNRAADTLNTSSIHRDPQGDPGEEWNAIAKTFYDSSFPTEHVKGSPALQQEQKSSPMTVTPARSESALRDEDSCSIRNSIIQNQIEEIEKFLNLERLHSARKRKHEEGQ</sequence>
<protein>
    <recommendedName>
        <fullName evidence="5">CCD73 protein</fullName>
    </recommendedName>
</protein>
<feature type="compositionally biased region" description="Polar residues" evidence="2">
    <location>
        <begin position="388"/>
        <end position="397"/>
    </location>
</feature>